<dbReference type="PATRIC" id="fig|1398.25.peg.2130"/>
<dbReference type="GO" id="GO:0004558">
    <property type="term" value="F:alpha-1,4-glucosidase activity"/>
    <property type="evidence" value="ECO:0007669"/>
    <property type="project" value="UniProtKB-EC"/>
</dbReference>
<reference evidence="1 3" key="1">
    <citation type="submission" date="2016-01" db="EMBL/GenBank/DDBJ databases">
        <title>Genome Sequences of Twelve Sporeforming Bacillus Species Isolated from Foods.</title>
        <authorList>
            <person name="Berendsen E.M."/>
            <person name="Wells-Bennik M.H."/>
            <person name="Krawcyk A.O."/>
            <person name="De Jong A."/>
            <person name="Holsappel S."/>
            <person name="Eijlander R.T."/>
            <person name="Kuipers O.P."/>
        </authorList>
    </citation>
    <scope>NUCLEOTIDE SEQUENCE [LARGE SCALE GENOMIC DNA]</scope>
    <source>
        <strain evidence="1 3">B4099</strain>
    </source>
</reference>
<evidence type="ECO:0000313" key="3">
    <source>
        <dbReference type="Proteomes" id="UP000075304"/>
    </source>
</evidence>
<sequence length="115" mass="13432">MNEEKMRFPLSPQAVITGEHYRFTVLTPKLIRLEYAENGVFEDRATQTVLNRQFPVPAFRKLENDVSLEIITEAFHLHYLKKGPFSPNALFIDVKSNFTNYKNRGRRLADLANEF</sequence>
<gene>
    <name evidence="1" type="ORF">B4099_0883</name>
    <name evidence="2" type="ORF">QN341_02005</name>
</gene>
<protein>
    <submittedName>
        <fullName evidence="2">Glycoside hydrolase</fullName>
    </submittedName>
    <submittedName>
        <fullName evidence="1">Maltodextrin glucosidase</fullName>
        <ecNumber evidence="1">3.2.1.20</ecNumber>
    </submittedName>
</protein>
<dbReference type="RefSeq" id="WP_029142744.1">
    <property type="nucleotide sequence ID" value="NZ_CP051674.1"/>
</dbReference>
<name>A0A150KJ26_HEYCO</name>
<dbReference type="Proteomes" id="UP001223084">
    <property type="component" value="Unassembled WGS sequence"/>
</dbReference>
<dbReference type="EC" id="3.2.1.20" evidence="1"/>
<dbReference type="AlphaFoldDB" id="A0A150KJ26"/>
<keyword evidence="1" id="KW-0378">Hydrolase</keyword>
<reference evidence="2" key="2">
    <citation type="submission" date="2023-06" db="EMBL/GenBank/DDBJ databases">
        <title>Probiogenomic evaluation and L lactic producing Weizmannia coaggulans BKMTCR2-2 from tree bark.</title>
        <authorList>
            <person name="Mahittikon J."/>
            <person name="Tanasupawat S."/>
        </authorList>
    </citation>
    <scope>NUCLEOTIDE SEQUENCE</scope>
    <source>
        <strain evidence="2">BKMTCR2-2</strain>
    </source>
</reference>
<comment type="caution">
    <text evidence="1">The sequence shown here is derived from an EMBL/GenBank/DDBJ whole genome shotgun (WGS) entry which is preliminary data.</text>
</comment>
<organism evidence="1 3">
    <name type="scientific">Heyndrickxia coagulans</name>
    <name type="common">Weizmannia coagulans</name>
    <dbReference type="NCBI Taxonomy" id="1398"/>
    <lineage>
        <taxon>Bacteria</taxon>
        <taxon>Bacillati</taxon>
        <taxon>Bacillota</taxon>
        <taxon>Bacilli</taxon>
        <taxon>Bacillales</taxon>
        <taxon>Bacillaceae</taxon>
        <taxon>Heyndrickxia</taxon>
    </lineage>
</organism>
<dbReference type="GeneID" id="29813809"/>
<dbReference type="EMBL" id="LQYI01000004">
    <property type="protein sequence ID" value="KYC73677.1"/>
    <property type="molecule type" value="Genomic_DNA"/>
</dbReference>
<keyword evidence="1" id="KW-0326">Glycosidase</keyword>
<dbReference type="EMBL" id="JASUZX010000001">
    <property type="protein sequence ID" value="MDL5039862.1"/>
    <property type="molecule type" value="Genomic_DNA"/>
</dbReference>
<evidence type="ECO:0000313" key="1">
    <source>
        <dbReference type="EMBL" id="KYC73677.1"/>
    </source>
</evidence>
<dbReference type="Proteomes" id="UP000075304">
    <property type="component" value="Unassembled WGS sequence"/>
</dbReference>
<proteinExistence type="predicted"/>
<evidence type="ECO:0000313" key="2">
    <source>
        <dbReference type="EMBL" id="MDL5039862.1"/>
    </source>
</evidence>
<accession>A0A150KJ26</accession>